<dbReference type="Proteomes" id="UP000014680">
    <property type="component" value="Unassembled WGS sequence"/>
</dbReference>
<keyword evidence="5" id="KW-1185">Reference proteome</keyword>
<proteinExistence type="inferred from homology"/>
<reference evidence="4 5" key="1">
    <citation type="submission" date="2012-10" db="EMBL/GenBank/DDBJ databases">
        <authorList>
            <person name="Zafar N."/>
            <person name="Inman J."/>
            <person name="Hall N."/>
            <person name="Lorenzi H."/>
            <person name="Caler E."/>
        </authorList>
    </citation>
    <scope>NUCLEOTIDE SEQUENCE [LARGE SCALE GENOMIC DNA]</scope>
    <source>
        <strain evidence="4 5">IP1</strain>
    </source>
</reference>
<keyword evidence="4" id="KW-0413">Isomerase</keyword>
<sequence length="121" mass="13919">MTVVMLLVLLAIVSASKYDTSPKRLKRAQADGGKFFVRYYAPWCGYCQEMSHDFKKLAKELQSSSVTVCQIDCERYPDYCEKAGVDGFPTMKMYNGNDLLSDYNGERKYESMKAFLNDYLQ</sequence>
<dbReference type="InterPro" id="IPR017937">
    <property type="entry name" value="Thioredoxin_CS"/>
</dbReference>
<evidence type="ECO:0000256" key="1">
    <source>
        <dbReference type="ARBA" id="ARBA00006347"/>
    </source>
</evidence>
<dbReference type="RefSeq" id="XP_004256164.1">
    <property type="nucleotide sequence ID" value="XM_004256116.1"/>
</dbReference>
<dbReference type="OMA" id="QIDCERY"/>
<dbReference type="GO" id="GO:0005783">
    <property type="term" value="C:endoplasmic reticulum"/>
    <property type="evidence" value="ECO:0007669"/>
    <property type="project" value="TreeGrafter"/>
</dbReference>
<comment type="similarity">
    <text evidence="1">Belongs to the protein disulfide isomerase family.</text>
</comment>
<dbReference type="Gene3D" id="3.40.30.10">
    <property type="entry name" value="Glutaredoxin"/>
    <property type="match status" value="1"/>
</dbReference>
<protein>
    <submittedName>
        <fullName evidence="4">Protein disulfide isomerase, putative</fullName>
    </submittedName>
</protein>
<dbReference type="PANTHER" id="PTHR45672:SF11">
    <property type="entry name" value="PROTEIN DISULFIDE-ISOMERASE C17H9.14C"/>
    <property type="match status" value="1"/>
</dbReference>
<dbReference type="SUPFAM" id="SSF52833">
    <property type="entry name" value="Thioredoxin-like"/>
    <property type="match status" value="1"/>
</dbReference>
<evidence type="ECO:0000313" key="4">
    <source>
        <dbReference type="EMBL" id="ELP89393.1"/>
    </source>
</evidence>
<dbReference type="EMBL" id="KB206629">
    <property type="protein sequence ID" value="ELP89393.1"/>
    <property type="molecule type" value="Genomic_DNA"/>
</dbReference>
<dbReference type="CDD" id="cd02961">
    <property type="entry name" value="PDI_a_family"/>
    <property type="match status" value="1"/>
</dbReference>
<feature type="chain" id="PRO_5012181340" evidence="2">
    <location>
        <begin position="16"/>
        <end position="121"/>
    </location>
</feature>
<dbReference type="VEuPathDB" id="AmoebaDB:EIN_389780"/>
<name>A0A0A1U8J4_ENTIV</name>
<organism evidence="4 5">
    <name type="scientific">Entamoeba invadens IP1</name>
    <dbReference type="NCBI Taxonomy" id="370355"/>
    <lineage>
        <taxon>Eukaryota</taxon>
        <taxon>Amoebozoa</taxon>
        <taxon>Evosea</taxon>
        <taxon>Archamoebae</taxon>
        <taxon>Mastigamoebida</taxon>
        <taxon>Entamoebidae</taxon>
        <taxon>Entamoeba</taxon>
    </lineage>
</organism>
<dbReference type="GO" id="GO:0003756">
    <property type="term" value="F:protein disulfide isomerase activity"/>
    <property type="evidence" value="ECO:0007669"/>
    <property type="project" value="TreeGrafter"/>
</dbReference>
<dbReference type="InterPro" id="IPR036249">
    <property type="entry name" value="Thioredoxin-like_sf"/>
</dbReference>
<dbReference type="AlphaFoldDB" id="A0A0A1U8J4"/>
<dbReference type="Pfam" id="PF00085">
    <property type="entry name" value="Thioredoxin"/>
    <property type="match status" value="1"/>
</dbReference>
<evidence type="ECO:0000259" key="3">
    <source>
        <dbReference type="PROSITE" id="PS51352"/>
    </source>
</evidence>
<dbReference type="InterPro" id="IPR051063">
    <property type="entry name" value="PDI"/>
</dbReference>
<gene>
    <name evidence="4" type="ORF">EIN_389780</name>
</gene>
<feature type="domain" description="Thioredoxin" evidence="3">
    <location>
        <begin position="6"/>
        <end position="121"/>
    </location>
</feature>
<dbReference type="GeneID" id="14888406"/>
<evidence type="ECO:0000256" key="2">
    <source>
        <dbReference type="SAM" id="SignalP"/>
    </source>
</evidence>
<accession>A0A0A1U8J4</accession>
<dbReference type="GO" id="GO:0006457">
    <property type="term" value="P:protein folding"/>
    <property type="evidence" value="ECO:0007669"/>
    <property type="project" value="TreeGrafter"/>
</dbReference>
<dbReference type="KEGG" id="eiv:EIN_389780"/>
<dbReference type="PANTHER" id="PTHR45672">
    <property type="entry name" value="PROTEIN DISULFIDE-ISOMERASE C17H9.14C-RELATED"/>
    <property type="match status" value="1"/>
</dbReference>
<feature type="signal peptide" evidence="2">
    <location>
        <begin position="1"/>
        <end position="15"/>
    </location>
</feature>
<evidence type="ECO:0000313" key="5">
    <source>
        <dbReference type="Proteomes" id="UP000014680"/>
    </source>
</evidence>
<dbReference type="InterPro" id="IPR013766">
    <property type="entry name" value="Thioredoxin_domain"/>
</dbReference>
<dbReference type="PROSITE" id="PS51352">
    <property type="entry name" value="THIOREDOXIN_2"/>
    <property type="match status" value="1"/>
</dbReference>
<keyword evidence="2" id="KW-0732">Signal</keyword>
<dbReference type="PROSITE" id="PS00194">
    <property type="entry name" value="THIOREDOXIN_1"/>
    <property type="match status" value="1"/>
</dbReference>
<dbReference type="OrthoDB" id="25125at2759"/>